<dbReference type="AlphaFoldDB" id="A0AAI9DI37"/>
<proteinExistence type="predicted"/>
<comment type="caution">
    <text evidence="2">The sequence shown here is derived from an EMBL/GenBank/DDBJ whole genome shotgun (WGS) entry which is preliminary data.</text>
</comment>
<organism evidence="2">
    <name type="scientific">Pluralibacter gergoviae</name>
    <name type="common">Enterobacter gergoviae</name>
    <dbReference type="NCBI Taxonomy" id="61647"/>
    <lineage>
        <taxon>Bacteria</taxon>
        <taxon>Pseudomonadati</taxon>
        <taxon>Pseudomonadota</taxon>
        <taxon>Gammaproteobacteria</taxon>
        <taxon>Enterobacterales</taxon>
        <taxon>Enterobacteriaceae</taxon>
        <taxon>Pluralibacter</taxon>
    </lineage>
</organism>
<gene>
    <name evidence="2" type="ORF">QEG54_002631</name>
</gene>
<accession>A0AAI9DI37</accession>
<feature type="region of interest" description="Disordered" evidence="1">
    <location>
        <begin position="57"/>
        <end position="99"/>
    </location>
</feature>
<reference evidence="2" key="1">
    <citation type="submission" date="2024-02" db="EMBL/GenBank/DDBJ databases">
        <authorList>
            <consortium name="Clinical and Environmental Microbiology Branch: Whole genome sequencing antimicrobial resistance pathogens in the healthcare setting"/>
        </authorList>
    </citation>
    <scope>NUCLEOTIDE SEQUENCE</scope>
    <source>
        <strain evidence="2">2021DK-00143</strain>
    </source>
</reference>
<dbReference type="EMBL" id="ABLOKC030000012">
    <property type="protein sequence ID" value="EML1471892.1"/>
    <property type="molecule type" value="Genomic_DNA"/>
</dbReference>
<sequence length="99" mass="11115">MMECLLKNVHTAPLTVESPELGVKVTLLRGVEQTVPGDYREHLFTRAGYMTCELLEDENETGGQEWQAESAAQEQSSERESPPEKRKPGPKPKSDRETT</sequence>
<feature type="compositionally biased region" description="Basic and acidic residues" evidence="1">
    <location>
        <begin position="76"/>
        <end position="99"/>
    </location>
</feature>
<name>A0AAI9DI37_PLUGE</name>
<protein>
    <submittedName>
        <fullName evidence="2">Uncharacterized protein</fullName>
    </submittedName>
</protein>
<evidence type="ECO:0000256" key="1">
    <source>
        <dbReference type="SAM" id="MobiDB-lite"/>
    </source>
</evidence>
<evidence type="ECO:0000313" key="2">
    <source>
        <dbReference type="EMBL" id="EML1471892.1"/>
    </source>
</evidence>